<sequence>MREISQNTNHGLITLTISAAFRPTGWYTWLICRDGRPYQRAERSFRTEQRAQRDGIAAMQRLLE</sequence>
<evidence type="ECO:0000313" key="2">
    <source>
        <dbReference type="Proteomes" id="UP000246058"/>
    </source>
</evidence>
<protein>
    <submittedName>
        <fullName evidence="1">Uncharacterized protein</fullName>
    </submittedName>
</protein>
<accession>A0A2U8VYA1</accession>
<gene>
    <name evidence="1" type="ORF">DK427_22875</name>
</gene>
<organism evidence="1 2">
    <name type="scientific">Methylobacterium radiodurans</name>
    <dbReference type="NCBI Taxonomy" id="2202828"/>
    <lineage>
        <taxon>Bacteria</taxon>
        <taxon>Pseudomonadati</taxon>
        <taxon>Pseudomonadota</taxon>
        <taxon>Alphaproteobacteria</taxon>
        <taxon>Hyphomicrobiales</taxon>
        <taxon>Methylobacteriaceae</taxon>
        <taxon>Methylobacterium</taxon>
    </lineage>
</organism>
<dbReference type="KEGG" id="meti:DK427_22875"/>
<proteinExistence type="predicted"/>
<dbReference type="AlphaFoldDB" id="A0A2U8VYA1"/>
<dbReference type="EMBL" id="CP029551">
    <property type="protein sequence ID" value="AWN38232.1"/>
    <property type="molecule type" value="Genomic_DNA"/>
</dbReference>
<name>A0A2U8VYA1_9HYPH</name>
<dbReference type="OrthoDB" id="7998754at2"/>
<reference evidence="1 2" key="1">
    <citation type="submission" date="2018-05" db="EMBL/GenBank/DDBJ databases">
        <title>Complete Genome Sequence of Methylobacterium sp. 17Sr1-43.</title>
        <authorList>
            <person name="Srinivasan S."/>
        </authorList>
    </citation>
    <scope>NUCLEOTIDE SEQUENCE [LARGE SCALE GENOMIC DNA]</scope>
    <source>
        <strain evidence="1 2">17Sr1-43</strain>
    </source>
</reference>
<dbReference type="RefSeq" id="WP_109953389.1">
    <property type="nucleotide sequence ID" value="NZ_CP029551.1"/>
</dbReference>
<dbReference type="Proteomes" id="UP000246058">
    <property type="component" value="Chromosome"/>
</dbReference>
<evidence type="ECO:0000313" key="1">
    <source>
        <dbReference type="EMBL" id="AWN38232.1"/>
    </source>
</evidence>
<keyword evidence="2" id="KW-1185">Reference proteome</keyword>